<dbReference type="EMBL" id="JAPMLV010000001">
    <property type="protein sequence ID" value="MCX8302156.1"/>
    <property type="molecule type" value="Genomic_DNA"/>
</dbReference>
<proteinExistence type="predicted"/>
<dbReference type="Proteomes" id="UP001163211">
    <property type="component" value="Unassembled WGS sequence"/>
</dbReference>
<evidence type="ECO:0000313" key="2">
    <source>
        <dbReference type="Proteomes" id="UP001163211"/>
    </source>
</evidence>
<evidence type="ECO:0000313" key="1">
    <source>
        <dbReference type="EMBL" id="MCX8302156.1"/>
    </source>
</evidence>
<dbReference type="RefSeq" id="WP_267214628.1">
    <property type="nucleotide sequence ID" value="NZ_JAPMLV010000001.1"/>
</dbReference>
<keyword evidence="2" id="KW-1185">Reference proteome</keyword>
<reference evidence="1" key="1">
    <citation type="submission" date="2022-11" db="EMBL/GenBank/DDBJ databases">
        <title>The draft genomes of two Enterobacter strains.</title>
        <authorList>
            <person name="He Y."/>
            <person name="Wu S."/>
            <person name="Feng Y."/>
            <person name="Zong Z."/>
        </authorList>
    </citation>
    <scope>NUCLEOTIDE SEQUENCE</scope>
    <source>
        <strain evidence="1">155092</strain>
    </source>
</reference>
<gene>
    <name evidence="1" type="ORF">OTG14_04195</name>
</gene>
<dbReference type="InterPro" id="IPR024524">
    <property type="entry name" value="DUF3800"/>
</dbReference>
<organism evidence="1 2">
    <name type="scientific">Enterobacter pseudoroggenkampii</name>
    <dbReference type="NCBI Taxonomy" id="2996112"/>
    <lineage>
        <taxon>Bacteria</taxon>
        <taxon>Pseudomonadati</taxon>
        <taxon>Pseudomonadota</taxon>
        <taxon>Gammaproteobacteria</taxon>
        <taxon>Enterobacterales</taxon>
        <taxon>Enterobacteriaceae</taxon>
        <taxon>Enterobacter</taxon>
    </lineage>
</organism>
<accession>A0ABT3X9Z1</accession>
<sequence length="362" mass="42245">MDESGNTGDIINRKKDINFSNQPIFAHSCIGFSTESLRMIEAFITVLKKRFDIPDNQELKSEDFYFKNPKLILLISLFLVDHSIPIICEVADKKHNISIAIVQNLIFPQSDENEIQQANVIRNMIAERITEHAPEECFKRYMEMCQLRTEKSFYDLIDVLKAFFSGSNPQDNFALKMIEITISDYEEFKKENNIDSAAKYFMMLPDFDSSGNEVKMLPLVYSFYNIAARLNKHHKKNLKNIKVIHDTTYEYSKTLKYCLTNILKSELKNKDSVPNSDYELKETFELVFEDSKNSIGIQVADLVAGFLQRYINGTLYKQIKVENIYHGIFELLIKQNQLNNPLGVNFVLPETKRYWLFHKFDL</sequence>
<comment type="caution">
    <text evidence="1">The sequence shown here is derived from an EMBL/GenBank/DDBJ whole genome shotgun (WGS) entry which is preliminary data.</text>
</comment>
<protein>
    <submittedName>
        <fullName evidence="1">DUF3800 domain-containing protein</fullName>
    </submittedName>
</protein>
<name>A0ABT3X9Z1_9ENTR</name>
<dbReference type="Pfam" id="PF12686">
    <property type="entry name" value="DUF3800"/>
    <property type="match status" value="1"/>
</dbReference>